<dbReference type="PRINTS" id="PR00755">
    <property type="entry name" value="AFLATOXINBRP"/>
</dbReference>
<evidence type="ECO:0000256" key="1">
    <source>
        <dbReference type="ARBA" id="ARBA00004123"/>
    </source>
</evidence>
<keyword evidence="4" id="KW-0804">Transcription</keyword>
<dbReference type="PANTHER" id="PTHR47338:SF20">
    <property type="entry name" value="ZN(II)2CYS6 TRANSCRIPTION FACTOR (EUROFUNG)"/>
    <property type="match status" value="1"/>
</dbReference>
<protein>
    <submittedName>
        <fullName evidence="8">Fungal specific transcription factor</fullName>
    </submittedName>
</protein>
<accession>A0ABR4PU03</accession>
<dbReference type="Proteomes" id="UP001629113">
    <property type="component" value="Unassembled WGS sequence"/>
</dbReference>
<dbReference type="PANTHER" id="PTHR47338">
    <property type="entry name" value="ZN(II)2CYS6 TRANSCRIPTION FACTOR (EUROFUNG)-RELATED"/>
    <property type="match status" value="1"/>
</dbReference>
<dbReference type="Pfam" id="PF00172">
    <property type="entry name" value="Zn_clus"/>
    <property type="match status" value="1"/>
</dbReference>
<comment type="subcellular location">
    <subcellularLocation>
        <location evidence="1">Nucleus</location>
    </subcellularLocation>
</comment>
<feature type="region of interest" description="Disordered" evidence="6">
    <location>
        <begin position="1"/>
        <end position="28"/>
    </location>
</feature>
<dbReference type="SUPFAM" id="SSF57701">
    <property type="entry name" value="Zn2/Cys6 DNA-binding domain"/>
    <property type="match status" value="1"/>
</dbReference>
<dbReference type="PROSITE" id="PS50048">
    <property type="entry name" value="ZN2_CY6_FUNGAL_2"/>
    <property type="match status" value="1"/>
</dbReference>
<gene>
    <name evidence="8" type="ORF">PVAG01_00348</name>
</gene>
<evidence type="ECO:0000313" key="9">
    <source>
        <dbReference type="Proteomes" id="UP001629113"/>
    </source>
</evidence>
<evidence type="ECO:0000313" key="8">
    <source>
        <dbReference type="EMBL" id="KAL3426839.1"/>
    </source>
</evidence>
<keyword evidence="5" id="KW-0539">Nucleus</keyword>
<keyword evidence="3" id="KW-0805">Transcription regulation</keyword>
<dbReference type="Gene3D" id="4.10.240.10">
    <property type="entry name" value="Zn(2)-C6 fungal-type DNA-binding domain"/>
    <property type="match status" value="1"/>
</dbReference>
<evidence type="ECO:0000256" key="6">
    <source>
        <dbReference type="SAM" id="MobiDB-lite"/>
    </source>
</evidence>
<dbReference type="PROSITE" id="PS00463">
    <property type="entry name" value="ZN2_CY6_FUNGAL_1"/>
    <property type="match status" value="1"/>
</dbReference>
<dbReference type="CDD" id="cd00067">
    <property type="entry name" value="GAL4"/>
    <property type="match status" value="1"/>
</dbReference>
<dbReference type="EMBL" id="JBFCZG010000001">
    <property type="protein sequence ID" value="KAL3426839.1"/>
    <property type="molecule type" value="Genomic_DNA"/>
</dbReference>
<dbReference type="InterPro" id="IPR050815">
    <property type="entry name" value="TF_fung"/>
</dbReference>
<proteinExistence type="predicted"/>
<evidence type="ECO:0000256" key="2">
    <source>
        <dbReference type="ARBA" id="ARBA00022723"/>
    </source>
</evidence>
<feature type="domain" description="Zn(2)-C6 fungal-type" evidence="7">
    <location>
        <begin position="30"/>
        <end position="60"/>
    </location>
</feature>
<evidence type="ECO:0000256" key="4">
    <source>
        <dbReference type="ARBA" id="ARBA00023163"/>
    </source>
</evidence>
<dbReference type="InterPro" id="IPR001138">
    <property type="entry name" value="Zn2Cys6_DnaBD"/>
</dbReference>
<evidence type="ECO:0000256" key="3">
    <source>
        <dbReference type="ARBA" id="ARBA00023015"/>
    </source>
</evidence>
<organism evidence="8 9">
    <name type="scientific">Phlyctema vagabunda</name>
    <dbReference type="NCBI Taxonomy" id="108571"/>
    <lineage>
        <taxon>Eukaryota</taxon>
        <taxon>Fungi</taxon>
        <taxon>Dikarya</taxon>
        <taxon>Ascomycota</taxon>
        <taxon>Pezizomycotina</taxon>
        <taxon>Leotiomycetes</taxon>
        <taxon>Helotiales</taxon>
        <taxon>Dermateaceae</taxon>
        <taxon>Phlyctema</taxon>
    </lineage>
</organism>
<dbReference type="SMART" id="SM00066">
    <property type="entry name" value="GAL4"/>
    <property type="match status" value="1"/>
</dbReference>
<evidence type="ECO:0000256" key="5">
    <source>
        <dbReference type="ARBA" id="ARBA00023242"/>
    </source>
</evidence>
<reference evidence="8 9" key="1">
    <citation type="submission" date="2024-06" db="EMBL/GenBank/DDBJ databases">
        <title>Complete genome of Phlyctema vagabunda strain 19-DSS-EL-015.</title>
        <authorList>
            <person name="Fiorenzani C."/>
        </authorList>
    </citation>
    <scope>NUCLEOTIDE SEQUENCE [LARGE SCALE GENOMIC DNA]</scope>
    <source>
        <strain evidence="8 9">19-DSS-EL-015</strain>
    </source>
</reference>
<keyword evidence="9" id="KW-1185">Reference proteome</keyword>
<comment type="caution">
    <text evidence="8">The sequence shown here is derived from an EMBL/GenBank/DDBJ whole genome shotgun (WGS) entry which is preliminary data.</text>
</comment>
<evidence type="ECO:0000259" key="7">
    <source>
        <dbReference type="PROSITE" id="PS50048"/>
    </source>
</evidence>
<keyword evidence="2" id="KW-0479">Metal-binding</keyword>
<name>A0ABR4PU03_9HELO</name>
<sequence>MPEKRRAPSGPPEEREDIDATSSTDPRLASCESCKSRKLKCDRSQPSCMRCQRSGAECVYHERKRPGFQAGFRQTMEERLSIYL</sequence>
<dbReference type="InterPro" id="IPR036864">
    <property type="entry name" value="Zn2-C6_fun-type_DNA-bd_sf"/>
</dbReference>